<reference evidence="2" key="1">
    <citation type="journal article" date="2020" name="Nature">
        <title>Giant virus diversity and host interactions through global metagenomics.</title>
        <authorList>
            <person name="Schulz F."/>
            <person name="Roux S."/>
            <person name="Paez-Espino D."/>
            <person name="Jungbluth S."/>
            <person name="Walsh D.A."/>
            <person name="Denef V.J."/>
            <person name="McMahon K.D."/>
            <person name="Konstantinidis K.T."/>
            <person name="Eloe-Fadrosh E.A."/>
            <person name="Kyrpides N.C."/>
            <person name="Woyke T."/>
        </authorList>
    </citation>
    <scope>NUCLEOTIDE SEQUENCE</scope>
    <source>
        <strain evidence="2">GVMAG-S-ERX555965-48</strain>
    </source>
</reference>
<accession>A0A6C0AYD1</accession>
<proteinExistence type="predicted"/>
<feature type="region of interest" description="Disordered" evidence="1">
    <location>
        <begin position="72"/>
        <end position="96"/>
    </location>
</feature>
<dbReference type="GO" id="GO:0003677">
    <property type="term" value="F:DNA binding"/>
    <property type="evidence" value="ECO:0007669"/>
    <property type="project" value="InterPro"/>
</dbReference>
<dbReference type="AlphaFoldDB" id="A0A6C0AYD1"/>
<dbReference type="Pfam" id="PF19060">
    <property type="entry name" value="DVNP"/>
    <property type="match status" value="1"/>
</dbReference>
<dbReference type="EMBL" id="MN738774">
    <property type="protein sequence ID" value="QHS84215.1"/>
    <property type="molecule type" value="Genomic_DNA"/>
</dbReference>
<protein>
    <submittedName>
        <fullName evidence="2">Uncharacterized protein</fullName>
    </submittedName>
</protein>
<evidence type="ECO:0000256" key="1">
    <source>
        <dbReference type="SAM" id="MobiDB-lite"/>
    </source>
</evidence>
<dbReference type="GO" id="GO:0051276">
    <property type="term" value="P:chromosome organization"/>
    <property type="evidence" value="ECO:0007669"/>
    <property type="project" value="InterPro"/>
</dbReference>
<sequence>MGHSKGSDGFYHIKGQKFAVLVGSRRMVFNGTAYKTPGGLTKNKLMMNKHGRIVSKAKHATAKKEKRLEKAGFKPKKGTFKAFKKSDAKKTRRRKN</sequence>
<organism evidence="2">
    <name type="scientific">viral metagenome</name>
    <dbReference type="NCBI Taxonomy" id="1070528"/>
    <lineage>
        <taxon>unclassified sequences</taxon>
        <taxon>metagenomes</taxon>
        <taxon>organismal metagenomes</taxon>
    </lineage>
</organism>
<dbReference type="InterPro" id="IPR043928">
    <property type="entry name" value="DNVP"/>
</dbReference>
<evidence type="ECO:0000313" key="2">
    <source>
        <dbReference type="EMBL" id="QHS84215.1"/>
    </source>
</evidence>
<feature type="compositionally biased region" description="Basic residues" evidence="1">
    <location>
        <begin position="73"/>
        <end position="83"/>
    </location>
</feature>
<name>A0A6C0AYD1_9ZZZZ</name>